<name>A0A0G4F6M7_VITBC</name>
<protein>
    <submittedName>
        <fullName evidence="1">Uncharacterized protein</fullName>
    </submittedName>
</protein>
<accession>A0A0G4F6M7</accession>
<sequence length="272" mass="31246">MLEYGRDFSRWRPHLELLYHICGKWPVVLGDEHFEVFGSQTGRGFIGETEAVRQWKILSRGLTLHRRGQQWLHGWGYGWGYGLHRWRPPTLLDAPSPLFPHDTFNPADPPTQLNHADPPTQLDGLCVRWVYRTYASMVAFSVFNWLSDGGYLTFSRDWSSRCPASAAFRRVYQLLAAPPSDAAQWGKGMAVFDKKYKDRWHLRLVVLGSEAVGEGHTAGIQLADWGDERRVNVYTTESAPHDRTRNAVMRVLGRQLGDKVWREESEYGCVIM</sequence>
<evidence type="ECO:0000313" key="2">
    <source>
        <dbReference type="Proteomes" id="UP000041254"/>
    </source>
</evidence>
<dbReference type="PhylomeDB" id="A0A0G4F6M7"/>
<dbReference type="AlphaFoldDB" id="A0A0G4F6M7"/>
<gene>
    <name evidence="1" type="ORF">Vbra_4173</name>
</gene>
<keyword evidence="2" id="KW-1185">Reference proteome</keyword>
<reference evidence="1 2" key="1">
    <citation type="submission" date="2014-11" db="EMBL/GenBank/DDBJ databases">
        <authorList>
            <person name="Zhu J."/>
            <person name="Qi W."/>
            <person name="Song R."/>
        </authorList>
    </citation>
    <scope>NUCLEOTIDE SEQUENCE [LARGE SCALE GENOMIC DNA]</scope>
</reference>
<dbReference type="VEuPathDB" id="CryptoDB:Vbra_4173"/>
<proteinExistence type="predicted"/>
<dbReference type="EMBL" id="CDMY01000377">
    <property type="protein sequence ID" value="CEM07772.1"/>
    <property type="molecule type" value="Genomic_DNA"/>
</dbReference>
<dbReference type="Proteomes" id="UP000041254">
    <property type="component" value="Unassembled WGS sequence"/>
</dbReference>
<organism evidence="1 2">
    <name type="scientific">Vitrella brassicaformis (strain CCMP3155)</name>
    <dbReference type="NCBI Taxonomy" id="1169540"/>
    <lineage>
        <taxon>Eukaryota</taxon>
        <taxon>Sar</taxon>
        <taxon>Alveolata</taxon>
        <taxon>Colpodellida</taxon>
        <taxon>Vitrellaceae</taxon>
        <taxon>Vitrella</taxon>
    </lineage>
</organism>
<evidence type="ECO:0000313" key="1">
    <source>
        <dbReference type="EMBL" id="CEM07772.1"/>
    </source>
</evidence>
<dbReference type="InParanoid" id="A0A0G4F6M7"/>